<name>A0A1W1XDX7_9NEIS</name>
<dbReference type="InterPro" id="IPR003808">
    <property type="entry name" value="Fe-S_metab-assoc_dom"/>
</dbReference>
<dbReference type="AlphaFoldDB" id="A0A1W1XDX7"/>
<feature type="domain" description="Fe-S metabolism associated" evidence="2">
    <location>
        <begin position="27"/>
        <end position="143"/>
    </location>
</feature>
<reference evidence="3 4" key="1">
    <citation type="submission" date="2017-04" db="EMBL/GenBank/DDBJ databases">
        <authorList>
            <person name="Afonso C.L."/>
            <person name="Miller P.J."/>
            <person name="Scott M.A."/>
            <person name="Spackman E."/>
            <person name="Goraichik I."/>
            <person name="Dimitrov K.M."/>
            <person name="Suarez D.L."/>
            <person name="Swayne D.E."/>
        </authorList>
    </citation>
    <scope>NUCLEOTIDE SEQUENCE [LARGE SCALE GENOMIC DNA]</scope>
    <source>
        <strain evidence="3 4">DSM 23236</strain>
    </source>
</reference>
<dbReference type="STRING" id="1121001.SAMN02745857_01316"/>
<dbReference type="PANTHER" id="PTHR43597:SF5">
    <property type="entry name" value="SUFE-LIKE PROTEIN 2, CHLOROPLASTIC"/>
    <property type="match status" value="1"/>
</dbReference>
<evidence type="ECO:0000259" key="2">
    <source>
        <dbReference type="Pfam" id="PF02657"/>
    </source>
</evidence>
<evidence type="ECO:0000256" key="1">
    <source>
        <dbReference type="ARBA" id="ARBA00010282"/>
    </source>
</evidence>
<accession>A0A1W1XDX7</accession>
<dbReference type="EMBL" id="FWXD01000006">
    <property type="protein sequence ID" value="SMC22052.1"/>
    <property type="molecule type" value="Genomic_DNA"/>
</dbReference>
<dbReference type="Pfam" id="PF02657">
    <property type="entry name" value="SufE"/>
    <property type="match status" value="1"/>
</dbReference>
<comment type="similarity">
    <text evidence="1">Belongs to the SufE family.</text>
</comment>
<dbReference type="Proteomes" id="UP000192761">
    <property type="component" value="Unassembled WGS sequence"/>
</dbReference>
<proteinExistence type="inferred from homology"/>
<dbReference type="Gene3D" id="3.90.1010.10">
    <property type="match status" value="1"/>
</dbReference>
<evidence type="ECO:0000313" key="4">
    <source>
        <dbReference type="Proteomes" id="UP000192761"/>
    </source>
</evidence>
<dbReference type="PANTHER" id="PTHR43597">
    <property type="entry name" value="SULFUR ACCEPTOR PROTEIN CSDE"/>
    <property type="match status" value="1"/>
</dbReference>
<gene>
    <name evidence="3" type="ORF">SAMN02745857_01316</name>
</gene>
<organism evidence="3 4">
    <name type="scientific">Andreprevotia lacus DSM 23236</name>
    <dbReference type="NCBI Taxonomy" id="1121001"/>
    <lineage>
        <taxon>Bacteria</taxon>
        <taxon>Pseudomonadati</taxon>
        <taxon>Pseudomonadota</taxon>
        <taxon>Betaproteobacteria</taxon>
        <taxon>Neisseriales</taxon>
        <taxon>Chitinibacteraceae</taxon>
        <taxon>Andreprevotia</taxon>
    </lineage>
</organism>
<dbReference type="RefSeq" id="WP_217807000.1">
    <property type="nucleotide sequence ID" value="NZ_FWXD01000006.1"/>
</dbReference>
<evidence type="ECO:0000313" key="3">
    <source>
        <dbReference type="EMBL" id="SMC22052.1"/>
    </source>
</evidence>
<sequence length="151" mass="16438">MSETAMSNPYAHPFGTTVDRDALSQRLLAAGGWEAKSRLLVQLARDLPPLPDADKVDANRVSGCESTVWLVTRWEGGKLQVAADSDSRVIKGLLTLLLTAYHNQDAATIQQFALEAWLTELGLVRFLSASRGNGVRAIARRIVSESQQPHG</sequence>
<keyword evidence="4" id="KW-1185">Reference proteome</keyword>
<dbReference type="SUPFAM" id="SSF82649">
    <property type="entry name" value="SufE/NifU"/>
    <property type="match status" value="1"/>
</dbReference>
<protein>
    <submittedName>
        <fullName evidence="3">Cysteine desulfuration protein SufE</fullName>
    </submittedName>
</protein>